<evidence type="ECO:0008006" key="4">
    <source>
        <dbReference type="Google" id="ProtNLM"/>
    </source>
</evidence>
<name>A0A2P5XZZ9_GOSBA</name>
<proteinExistence type="predicted"/>
<sequence length="159" mass="17895">MSAINNDKPKNVAPRAERGKKESALIDTGASDFFISEKAAKKLSLSIKKSNRNIKTVNSDEAPTVGVVREMKLQIGKWKGKEEFEVIQLDDYDYVLGLNFFDRIQTVLYPWADQIHIVTGLLSNIVMPVYRDMKVGTKVLSSIQLVEDVSYGRNIDSIE</sequence>
<accession>A0A2P5XZZ9</accession>
<gene>
    <name evidence="2" type="ORF">GOBAR_AA11701</name>
</gene>
<dbReference type="OrthoDB" id="1001751at2759"/>
<organism evidence="2 3">
    <name type="scientific">Gossypium barbadense</name>
    <name type="common">Sea Island cotton</name>
    <name type="synonym">Hibiscus barbadensis</name>
    <dbReference type="NCBI Taxonomy" id="3634"/>
    <lineage>
        <taxon>Eukaryota</taxon>
        <taxon>Viridiplantae</taxon>
        <taxon>Streptophyta</taxon>
        <taxon>Embryophyta</taxon>
        <taxon>Tracheophyta</taxon>
        <taxon>Spermatophyta</taxon>
        <taxon>Magnoliopsida</taxon>
        <taxon>eudicotyledons</taxon>
        <taxon>Gunneridae</taxon>
        <taxon>Pentapetalae</taxon>
        <taxon>rosids</taxon>
        <taxon>malvids</taxon>
        <taxon>Malvales</taxon>
        <taxon>Malvaceae</taxon>
        <taxon>Malvoideae</taxon>
        <taxon>Gossypium</taxon>
    </lineage>
</organism>
<dbReference type="PANTHER" id="PTHR12917:SF18">
    <property type="entry name" value="DNA DAMAGE-INDUCIBLE PROTEIN 1-LIKE"/>
    <property type="match status" value="1"/>
</dbReference>
<evidence type="ECO:0000313" key="2">
    <source>
        <dbReference type="EMBL" id="PPS08929.1"/>
    </source>
</evidence>
<dbReference type="Proteomes" id="UP000239757">
    <property type="component" value="Unassembled WGS sequence"/>
</dbReference>
<dbReference type="CDD" id="cd00303">
    <property type="entry name" value="retropepsin_like"/>
    <property type="match status" value="1"/>
</dbReference>
<dbReference type="InterPro" id="IPR021109">
    <property type="entry name" value="Peptidase_aspartic_dom_sf"/>
</dbReference>
<dbReference type="AlphaFoldDB" id="A0A2P5XZZ9"/>
<dbReference type="Pfam" id="PF13975">
    <property type="entry name" value="gag-asp_proteas"/>
    <property type="match status" value="1"/>
</dbReference>
<evidence type="ECO:0000256" key="1">
    <source>
        <dbReference type="SAM" id="MobiDB-lite"/>
    </source>
</evidence>
<dbReference type="Gene3D" id="2.40.70.10">
    <property type="entry name" value="Acid Proteases"/>
    <property type="match status" value="1"/>
</dbReference>
<protein>
    <recommendedName>
        <fullName evidence="4">Aspartic peptidase DDI1-type domain-containing protein</fullName>
    </recommendedName>
</protein>
<feature type="compositionally biased region" description="Basic and acidic residues" evidence="1">
    <location>
        <begin position="7"/>
        <end position="23"/>
    </location>
</feature>
<dbReference type="PANTHER" id="PTHR12917">
    <property type="entry name" value="ASPARTYL PROTEASE DDI-RELATED"/>
    <property type="match status" value="1"/>
</dbReference>
<evidence type="ECO:0000313" key="3">
    <source>
        <dbReference type="Proteomes" id="UP000239757"/>
    </source>
</evidence>
<dbReference type="SUPFAM" id="SSF50630">
    <property type="entry name" value="Acid proteases"/>
    <property type="match status" value="1"/>
</dbReference>
<dbReference type="EMBL" id="KZ663927">
    <property type="protein sequence ID" value="PPS08929.1"/>
    <property type="molecule type" value="Genomic_DNA"/>
</dbReference>
<reference evidence="2 3" key="1">
    <citation type="submission" date="2015-01" db="EMBL/GenBank/DDBJ databases">
        <title>Genome of allotetraploid Gossypium barbadense reveals genomic plasticity and fiber elongation in cotton evolution.</title>
        <authorList>
            <person name="Chen X."/>
            <person name="Liu X."/>
            <person name="Zhao B."/>
            <person name="Zheng H."/>
            <person name="Hu Y."/>
            <person name="Lu G."/>
            <person name="Yang C."/>
            <person name="Chen J."/>
            <person name="Shan C."/>
            <person name="Zhang L."/>
            <person name="Zhou Y."/>
            <person name="Wang L."/>
            <person name="Guo W."/>
            <person name="Bai Y."/>
            <person name="Ruan J."/>
            <person name="Shangguan X."/>
            <person name="Mao Y."/>
            <person name="Jiang J."/>
            <person name="Zhu Y."/>
            <person name="Lei J."/>
            <person name="Kang H."/>
            <person name="Chen S."/>
            <person name="He X."/>
            <person name="Wang R."/>
            <person name="Wang Y."/>
            <person name="Chen J."/>
            <person name="Wang L."/>
            <person name="Yu S."/>
            <person name="Wang B."/>
            <person name="Wei J."/>
            <person name="Song S."/>
            <person name="Lu X."/>
            <person name="Gao Z."/>
            <person name="Gu W."/>
            <person name="Deng X."/>
            <person name="Ma D."/>
            <person name="Wang S."/>
            <person name="Liang W."/>
            <person name="Fang L."/>
            <person name="Cai C."/>
            <person name="Zhu X."/>
            <person name="Zhou B."/>
            <person name="Zhang Y."/>
            <person name="Chen Z."/>
            <person name="Xu S."/>
            <person name="Zhu R."/>
            <person name="Wang S."/>
            <person name="Zhang T."/>
            <person name="Zhao G."/>
        </authorList>
    </citation>
    <scope>NUCLEOTIDE SEQUENCE [LARGE SCALE GENOMIC DNA]</scope>
    <source>
        <strain evidence="3">cv. Xinhai21</strain>
        <tissue evidence="2">Leaf</tissue>
    </source>
</reference>
<feature type="region of interest" description="Disordered" evidence="1">
    <location>
        <begin position="1"/>
        <end position="23"/>
    </location>
</feature>